<reference evidence="9" key="1">
    <citation type="submission" date="2015-09" db="EMBL/GenBank/DDBJ databases">
        <authorList>
            <consortium name="Pathogen Informatics"/>
        </authorList>
    </citation>
    <scope>NUCLEOTIDE SEQUENCE [LARGE SCALE GENOMIC DNA]</scope>
    <source>
        <strain evidence="9">Lake Konstanz</strain>
    </source>
</reference>
<feature type="region of interest" description="Disordered" evidence="6">
    <location>
        <begin position="22"/>
        <end position="43"/>
    </location>
</feature>
<keyword evidence="9" id="KW-1185">Reference proteome</keyword>
<dbReference type="InterPro" id="IPR018108">
    <property type="entry name" value="MCP_transmembrane"/>
</dbReference>
<dbReference type="SUPFAM" id="SSF103506">
    <property type="entry name" value="Mitochondrial carrier"/>
    <property type="match status" value="1"/>
</dbReference>
<evidence type="ECO:0000256" key="1">
    <source>
        <dbReference type="ARBA" id="ARBA00004141"/>
    </source>
</evidence>
<keyword evidence="7" id="KW-1133">Transmembrane helix</keyword>
<comment type="similarity">
    <text evidence="5">Belongs to the mitochondrial carrier (TC 2.A.29) family.</text>
</comment>
<protein>
    <submittedName>
        <fullName evidence="8">Mitochondrial carrier protein, putative</fullName>
    </submittedName>
</protein>
<comment type="subcellular location">
    <subcellularLocation>
        <location evidence="1">Membrane</location>
        <topology evidence="1">Multi-pass membrane protein</topology>
    </subcellularLocation>
</comment>
<evidence type="ECO:0000256" key="7">
    <source>
        <dbReference type="SAM" id="Phobius"/>
    </source>
</evidence>
<feature type="transmembrane region" description="Helical" evidence="7">
    <location>
        <begin position="422"/>
        <end position="446"/>
    </location>
</feature>
<feature type="transmembrane region" description="Helical" evidence="7">
    <location>
        <begin position="365"/>
        <end position="386"/>
    </location>
</feature>
<dbReference type="GO" id="GO:0016020">
    <property type="term" value="C:membrane"/>
    <property type="evidence" value="ECO:0007669"/>
    <property type="project" value="UniProtKB-SubCell"/>
</dbReference>
<accession>A0A0S4JH99</accession>
<gene>
    <name evidence="8" type="ORF">BSAL_29160</name>
</gene>
<evidence type="ECO:0000256" key="5">
    <source>
        <dbReference type="RuleBase" id="RU000488"/>
    </source>
</evidence>
<dbReference type="PANTHER" id="PTHR46080">
    <property type="entry name" value="MITOCHONDRIAL SUBSTRATE CARRIER FAMILY PROTEIN J"/>
    <property type="match status" value="1"/>
</dbReference>
<evidence type="ECO:0000313" key="9">
    <source>
        <dbReference type="Proteomes" id="UP000051952"/>
    </source>
</evidence>
<dbReference type="EMBL" id="CYKH01001873">
    <property type="protein sequence ID" value="CUG90895.1"/>
    <property type="molecule type" value="Genomic_DNA"/>
</dbReference>
<keyword evidence="5" id="KW-0813">Transport</keyword>
<dbReference type="AlphaFoldDB" id="A0A0S4JH99"/>
<keyword evidence="2 4" id="KW-0812">Transmembrane</keyword>
<feature type="region of interest" description="Disordered" evidence="6">
    <location>
        <begin position="142"/>
        <end position="161"/>
    </location>
</feature>
<sequence>MIETQAVDRSSYNLVGTTVGTTVAGGDHSHENHHTATGHAHTTSVNRSFSDLNTTRFACAGGGDHSHENHHTATGHAHTTSVNRSFSDLNTTRFACAAAVLCAMRTAVQHPITLALTRKQTCGFETQAVDRSSYNLVGTTVAGGGDHSHENHHTATGHAHTTSVNRSFSDLNTTRFACAAAVLCAMRTAVQHPITLALTRKQTCGFFFLAAVLCAMRTAVQHPITLALTRKQTCGYASSMSTRAVLTSICKTEGGPRALLQGMGTMVSACALSEALYLVMIEWLREAIPDTTSTFGRDAVSAYSADVSSRFIYLPLSIISFRQMTQYQFNSAAPTAGSSTHGGIIARSGALATLRSVYAEGGVKSVFCGLGMTLLIGSQWSALWWASYLKLKDVMYSAASPYLKEDNPDSRWNFVTSKDDNFLINTSVSMFTSAATSLIFNPFFVLRINMQLTPRATFIGTTRSLYRRGGASVFFSGACLNMLSATMDGVLASTSYEYAKLFADNSRHH</sequence>
<evidence type="ECO:0000256" key="6">
    <source>
        <dbReference type="SAM" id="MobiDB-lite"/>
    </source>
</evidence>
<name>A0A0S4JH99_BODSA</name>
<organism evidence="8 9">
    <name type="scientific">Bodo saltans</name>
    <name type="common">Flagellated protozoan</name>
    <dbReference type="NCBI Taxonomy" id="75058"/>
    <lineage>
        <taxon>Eukaryota</taxon>
        <taxon>Discoba</taxon>
        <taxon>Euglenozoa</taxon>
        <taxon>Kinetoplastea</taxon>
        <taxon>Metakinetoplastina</taxon>
        <taxon>Eubodonida</taxon>
        <taxon>Bodonidae</taxon>
        <taxon>Bodo</taxon>
    </lineage>
</organism>
<dbReference type="PANTHER" id="PTHR46080:SF7">
    <property type="entry name" value="CARRIER PROTEIN, PUTATIVE-RELATED"/>
    <property type="match status" value="1"/>
</dbReference>
<keyword evidence="3 4" id="KW-0472">Membrane</keyword>
<dbReference type="OMA" id="SHENHHT"/>
<feature type="repeat" description="Solcar" evidence="4">
    <location>
        <begin position="293"/>
        <end position="394"/>
    </location>
</feature>
<dbReference type="InterPro" id="IPR023395">
    <property type="entry name" value="MCP_dom_sf"/>
</dbReference>
<dbReference type="PROSITE" id="PS50920">
    <property type="entry name" value="SOLCAR"/>
    <property type="match status" value="2"/>
</dbReference>
<dbReference type="Pfam" id="PF00153">
    <property type="entry name" value="Mito_carr"/>
    <property type="match status" value="2"/>
</dbReference>
<dbReference type="VEuPathDB" id="TriTrypDB:BSAL_29160"/>
<evidence type="ECO:0000256" key="4">
    <source>
        <dbReference type="PROSITE-ProRule" id="PRU00282"/>
    </source>
</evidence>
<dbReference type="OrthoDB" id="250329at2759"/>
<evidence type="ECO:0000256" key="3">
    <source>
        <dbReference type="ARBA" id="ARBA00023136"/>
    </source>
</evidence>
<evidence type="ECO:0000313" key="8">
    <source>
        <dbReference type="EMBL" id="CUG90895.1"/>
    </source>
</evidence>
<feature type="repeat" description="Solcar" evidence="4">
    <location>
        <begin position="420"/>
        <end position="502"/>
    </location>
</feature>
<evidence type="ECO:0000256" key="2">
    <source>
        <dbReference type="ARBA" id="ARBA00022692"/>
    </source>
</evidence>
<dbReference type="Proteomes" id="UP000051952">
    <property type="component" value="Unassembled WGS sequence"/>
</dbReference>
<proteinExistence type="inferred from homology"/>
<dbReference type="Gene3D" id="1.50.40.10">
    <property type="entry name" value="Mitochondrial carrier domain"/>
    <property type="match status" value="1"/>
</dbReference>